<keyword evidence="2" id="KW-1185">Reference proteome</keyword>
<protein>
    <submittedName>
        <fullName evidence="1">Uncharacterized protein</fullName>
    </submittedName>
</protein>
<comment type="caution">
    <text evidence="1">The sequence shown here is derived from an EMBL/GenBank/DDBJ whole genome shotgun (WGS) entry which is preliminary data.</text>
</comment>
<proteinExistence type="predicted"/>
<evidence type="ECO:0000313" key="1">
    <source>
        <dbReference type="EMBL" id="KAJ9049393.1"/>
    </source>
</evidence>
<reference evidence="1" key="1">
    <citation type="submission" date="2022-04" db="EMBL/GenBank/DDBJ databases">
        <title>Genome of the entomopathogenic fungus Entomophthora muscae.</title>
        <authorList>
            <person name="Elya C."/>
            <person name="Lovett B.R."/>
            <person name="Lee E."/>
            <person name="Macias A.M."/>
            <person name="Hajek A.E."/>
            <person name="De Bivort B.L."/>
            <person name="Kasson M.T."/>
            <person name="De Fine Licht H.H."/>
            <person name="Stajich J.E."/>
        </authorList>
    </citation>
    <scope>NUCLEOTIDE SEQUENCE</scope>
    <source>
        <strain evidence="1">Berkeley</strain>
    </source>
</reference>
<dbReference type="Proteomes" id="UP001165960">
    <property type="component" value="Unassembled WGS sequence"/>
</dbReference>
<accession>A0ACC2RH25</accession>
<sequence length="183" mass="21332">MLYYLQLAICLLSVPSSVAEVFLGYNKTETCNPTSKSLPPLPNDHIYIDEYKALKPKFDEALKNFYDPGYSMLYRRIQYGNSVLYPHIQHVLSMLYPPIQYDQTMNYACVYLICRGCESNRELQINGKRLWKHSETNKCTKIAIWDKHEQCKCELSLLKGNRCPAKETDSKIERKKDEENAAF</sequence>
<organism evidence="1 2">
    <name type="scientific">Entomophthora muscae</name>
    <dbReference type="NCBI Taxonomy" id="34485"/>
    <lineage>
        <taxon>Eukaryota</taxon>
        <taxon>Fungi</taxon>
        <taxon>Fungi incertae sedis</taxon>
        <taxon>Zoopagomycota</taxon>
        <taxon>Entomophthoromycotina</taxon>
        <taxon>Entomophthoromycetes</taxon>
        <taxon>Entomophthorales</taxon>
        <taxon>Entomophthoraceae</taxon>
        <taxon>Entomophthora</taxon>
    </lineage>
</organism>
<name>A0ACC2RH25_9FUNG</name>
<dbReference type="EMBL" id="QTSX02007239">
    <property type="protein sequence ID" value="KAJ9049393.1"/>
    <property type="molecule type" value="Genomic_DNA"/>
</dbReference>
<evidence type="ECO:0000313" key="2">
    <source>
        <dbReference type="Proteomes" id="UP001165960"/>
    </source>
</evidence>
<gene>
    <name evidence="1" type="ORF">DSO57_1025128</name>
</gene>